<dbReference type="Proteomes" id="UP000013827">
    <property type="component" value="Unassembled WGS sequence"/>
</dbReference>
<dbReference type="RefSeq" id="XP_005761796.1">
    <property type="nucleotide sequence ID" value="XM_005761739.1"/>
</dbReference>
<dbReference type="SUPFAM" id="SSF53448">
    <property type="entry name" value="Nucleotide-diphospho-sugar transferases"/>
    <property type="match status" value="1"/>
</dbReference>
<organism evidence="2 3">
    <name type="scientific">Emiliania huxleyi (strain CCMP1516)</name>
    <dbReference type="NCBI Taxonomy" id="280463"/>
    <lineage>
        <taxon>Eukaryota</taxon>
        <taxon>Haptista</taxon>
        <taxon>Haptophyta</taxon>
        <taxon>Prymnesiophyceae</taxon>
        <taxon>Isochrysidales</taxon>
        <taxon>Noelaerhabdaceae</taxon>
        <taxon>Emiliania</taxon>
    </lineage>
</organism>
<dbReference type="GO" id="GO:0000030">
    <property type="term" value="F:mannosyltransferase activity"/>
    <property type="evidence" value="ECO:0007669"/>
    <property type="project" value="TreeGrafter"/>
</dbReference>
<dbReference type="GO" id="GO:0016020">
    <property type="term" value="C:membrane"/>
    <property type="evidence" value="ECO:0007669"/>
    <property type="project" value="GOC"/>
</dbReference>
<evidence type="ECO:0000313" key="2">
    <source>
        <dbReference type="EnsemblProtists" id="EOD09367"/>
    </source>
</evidence>
<keyword evidence="1" id="KW-0808">Transferase</keyword>
<accession>A0A0D3IDN2</accession>
<evidence type="ECO:0000256" key="1">
    <source>
        <dbReference type="ARBA" id="ARBA00022679"/>
    </source>
</evidence>
<protein>
    <recommendedName>
        <fullName evidence="4">Alpha 1,4-glycosyltransferase domain-containing protein</fullName>
    </recommendedName>
</protein>
<proteinExistence type="predicted"/>
<dbReference type="PANTHER" id="PTHR32385:SF15">
    <property type="entry name" value="INOSITOL PHOSPHOCERAMIDE MANNOSYLTRANSFERASE 1"/>
    <property type="match status" value="1"/>
</dbReference>
<dbReference type="HOGENOM" id="CLU_935185_0_0_1"/>
<reference evidence="2" key="2">
    <citation type="submission" date="2024-10" db="UniProtKB">
        <authorList>
            <consortium name="EnsemblProtists"/>
        </authorList>
    </citation>
    <scope>IDENTIFICATION</scope>
</reference>
<dbReference type="Gene3D" id="3.90.550.20">
    <property type="match status" value="1"/>
</dbReference>
<dbReference type="InterPro" id="IPR051706">
    <property type="entry name" value="Glycosyltransferase_domain"/>
</dbReference>
<dbReference type="AlphaFoldDB" id="A0A0D3IDN2"/>
<dbReference type="PANTHER" id="PTHR32385">
    <property type="entry name" value="MANNOSYL PHOSPHORYLINOSITOL CERAMIDE SYNTHASE"/>
    <property type="match status" value="1"/>
</dbReference>
<dbReference type="GeneID" id="17255806"/>
<reference evidence="3" key="1">
    <citation type="journal article" date="2013" name="Nature">
        <title>Pan genome of the phytoplankton Emiliania underpins its global distribution.</title>
        <authorList>
            <person name="Read B.A."/>
            <person name="Kegel J."/>
            <person name="Klute M.J."/>
            <person name="Kuo A."/>
            <person name="Lefebvre S.C."/>
            <person name="Maumus F."/>
            <person name="Mayer C."/>
            <person name="Miller J."/>
            <person name="Monier A."/>
            <person name="Salamov A."/>
            <person name="Young J."/>
            <person name="Aguilar M."/>
            <person name="Claverie J.M."/>
            <person name="Frickenhaus S."/>
            <person name="Gonzalez K."/>
            <person name="Herman E.K."/>
            <person name="Lin Y.C."/>
            <person name="Napier J."/>
            <person name="Ogata H."/>
            <person name="Sarno A.F."/>
            <person name="Shmutz J."/>
            <person name="Schroeder D."/>
            <person name="de Vargas C."/>
            <person name="Verret F."/>
            <person name="von Dassow P."/>
            <person name="Valentin K."/>
            <person name="Van de Peer Y."/>
            <person name="Wheeler G."/>
            <person name="Dacks J.B."/>
            <person name="Delwiche C.F."/>
            <person name="Dyhrman S.T."/>
            <person name="Glockner G."/>
            <person name="John U."/>
            <person name="Richards T."/>
            <person name="Worden A.Z."/>
            <person name="Zhang X."/>
            <person name="Grigoriev I.V."/>
            <person name="Allen A.E."/>
            <person name="Bidle K."/>
            <person name="Borodovsky M."/>
            <person name="Bowler C."/>
            <person name="Brownlee C."/>
            <person name="Cock J.M."/>
            <person name="Elias M."/>
            <person name="Gladyshev V.N."/>
            <person name="Groth M."/>
            <person name="Guda C."/>
            <person name="Hadaegh A."/>
            <person name="Iglesias-Rodriguez M.D."/>
            <person name="Jenkins J."/>
            <person name="Jones B.M."/>
            <person name="Lawson T."/>
            <person name="Leese F."/>
            <person name="Lindquist E."/>
            <person name="Lobanov A."/>
            <person name="Lomsadze A."/>
            <person name="Malik S.B."/>
            <person name="Marsh M.E."/>
            <person name="Mackinder L."/>
            <person name="Mock T."/>
            <person name="Mueller-Roeber B."/>
            <person name="Pagarete A."/>
            <person name="Parker M."/>
            <person name="Probert I."/>
            <person name="Quesneville H."/>
            <person name="Raines C."/>
            <person name="Rensing S.A."/>
            <person name="Riano-Pachon D.M."/>
            <person name="Richier S."/>
            <person name="Rokitta S."/>
            <person name="Shiraiwa Y."/>
            <person name="Soanes D.M."/>
            <person name="van der Giezen M."/>
            <person name="Wahlund T.M."/>
            <person name="Williams B."/>
            <person name="Wilson W."/>
            <person name="Wolfe G."/>
            <person name="Wurch L.L."/>
        </authorList>
    </citation>
    <scope>NUCLEOTIDE SEQUENCE</scope>
</reference>
<dbReference type="InterPro" id="IPR007577">
    <property type="entry name" value="GlycoTrfase_DXD_sugar-bd_CS"/>
</dbReference>
<dbReference type="PaxDb" id="2903-EOD09367"/>
<evidence type="ECO:0000313" key="3">
    <source>
        <dbReference type="Proteomes" id="UP000013827"/>
    </source>
</evidence>
<dbReference type="EnsemblProtists" id="EOD09367">
    <property type="protein sequence ID" value="EOD09367"/>
    <property type="gene ID" value="EMIHUDRAFT_197740"/>
</dbReference>
<dbReference type="InterPro" id="IPR029044">
    <property type="entry name" value="Nucleotide-diphossugar_trans"/>
</dbReference>
<sequence>MICPDRAALTQARRTTLPKVLHQAWLAPTGAPRQPAGVLRVQAHRWPHSLRHWQWALWTSEASRELWSTHAPELLNVYLSYNKSVERADATRLLIMSVYGGVYADLDVVPCDDFERSLSDAMGGAGRCSTNEQCSVPLLLVRDPWRGKPARQAVQHVSNFFFASVPDHPFWGFALRLLAERRSHPWGTMYKTGPYFVDHAWKSFRRLNGGCPAQLLEKSAAVLTHNDWQEQRFGGLLDWLGVDRAKDCAEGSLQAVFADLPLQKRLLTRRSKKWALYVNESLPKRDLLSLHPRPLIVC</sequence>
<evidence type="ECO:0008006" key="4">
    <source>
        <dbReference type="Google" id="ProtNLM"/>
    </source>
</evidence>
<dbReference type="GO" id="GO:0051999">
    <property type="term" value="P:mannosyl-inositol phosphorylceramide biosynthetic process"/>
    <property type="evidence" value="ECO:0007669"/>
    <property type="project" value="TreeGrafter"/>
</dbReference>
<dbReference type="KEGG" id="ehx:EMIHUDRAFT_197740"/>
<dbReference type="Pfam" id="PF04488">
    <property type="entry name" value="Gly_transf_sug"/>
    <property type="match status" value="1"/>
</dbReference>
<keyword evidence="3" id="KW-1185">Reference proteome</keyword>
<name>A0A0D3IDN2_EMIH1</name>